<gene>
    <name evidence="2" type="ORF">KTO63_05240</name>
</gene>
<protein>
    <submittedName>
        <fullName evidence="2">LamG domain-containing protein</fullName>
    </submittedName>
</protein>
<accession>A0A9E2SAY6</accession>
<feature type="chain" id="PRO_5039065179" evidence="1">
    <location>
        <begin position="20"/>
        <end position="347"/>
    </location>
</feature>
<evidence type="ECO:0000313" key="2">
    <source>
        <dbReference type="EMBL" id="MBV4356545.1"/>
    </source>
</evidence>
<evidence type="ECO:0000256" key="1">
    <source>
        <dbReference type="SAM" id="SignalP"/>
    </source>
</evidence>
<dbReference type="EMBL" id="JAHSPG010000002">
    <property type="protein sequence ID" value="MBV4356545.1"/>
    <property type="molecule type" value="Genomic_DNA"/>
</dbReference>
<organism evidence="2 3">
    <name type="scientific">Pinibacter aurantiacus</name>
    <dbReference type="NCBI Taxonomy" id="2851599"/>
    <lineage>
        <taxon>Bacteria</taxon>
        <taxon>Pseudomonadati</taxon>
        <taxon>Bacteroidota</taxon>
        <taxon>Chitinophagia</taxon>
        <taxon>Chitinophagales</taxon>
        <taxon>Chitinophagaceae</taxon>
        <taxon>Pinibacter</taxon>
    </lineage>
</organism>
<dbReference type="RefSeq" id="WP_217790174.1">
    <property type="nucleotide sequence ID" value="NZ_JAHSPG010000002.1"/>
</dbReference>
<keyword evidence="1" id="KW-0732">Signal</keyword>
<dbReference type="PANTHER" id="PTHR47635:SF2">
    <property type="entry name" value="LAMG-LIKE JELLYROLL FOLD DOMAIN-CONTAINING PROTEIN"/>
    <property type="match status" value="1"/>
</dbReference>
<dbReference type="PANTHER" id="PTHR47635">
    <property type="entry name" value="CUB DOMAIN-CONTAINING PROTEIN"/>
    <property type="match status" value="1"/>
</dbReference>
<reference evidence="2" key="1">
    <citation type="submission" date="2021-06" db="EMBL/GenBank/DDBJ databases">
        <authorList>
            <person name="Huq M.A."/>
        </authorList>
    </citation>
    <scope>NUCLEOTIDE SEQUENCE</scope>
    <source>
        <strain evidence="2">MAH-26</strain>
    </source>
</reference>
<dbReference type="AlphaFoldDB" id="A0A9E2SAY6"/>
<proteinExistence type="predicted"/>
<comment type="caution">
    <text evidence="2">The sequence shown here is derived from an EMBL/GenBank/DDBJ whole genome shotgun (WGS) entry which is preliminary data.</text>
</comment>
<dbReference type="Pfam" id="PF13385">
    <property type="entry name" value="Laminin_G_3"/>
    <property type="match status" value="1"/>
</dbReference>
<name>A0A9E2SAY6_9BACT</name>
<keyword evidence="3" id="KW-1185">Reference proteome</keyword>
<dbReference type="Proteomes" id="UP000812270">
    <property type="component" value="Unassembled WGS sequence"/>
</dbReference>
<evidence type="ECO:0000313" key="3">
    <source>
        <dbReference type="Proteomes" id="UP000812270"/>
    </source>
</evidence>
<feature type="signal peptide" evidence="1">
    <location>
        <begin position="1"/>
        <end position="19"/>
    </location>
</feature>
<sequence length="347" mass="38401">MKTNRKYFILTIMALSVFAACKKDDSSTPNYNADKAELNKLIDSATNVYNSAVEGKQAGQYAVGSKADLNETIDLAKQVSTGTTYTQQQVDNSVANFERSLTAFYSRQIQDVSVENLMAYWKFSGNAGDSSGNGNDGMLKSGIIGATPVDGGVLPQLTSDRYGNANMAYKFDNGAYIEIPYKASLNPKSFTISLWVKRGETFSDNYMVSLDRWNGFKFQLQSNNFLFLTLSKDNGINDVDSNPASVPQDDWTQAAVSYTNGSMKFYVNGDLKRTVAITGTPITLPTPINLCIGQQLPKDKFSFTDTSDPNYYWGPSYFKGSLDDIRFYNKALSDAEVLSIYTMESYK</sequence>
<dbReference type="PROSITE" id="PS51257">
    <property type="entry name" value="PROKAR_LIPOPROTEIN"/>
    <property type="match status" value="1"/>
</dbReference>